<keyword evidence="6" id="KW-1185">Reference proteome</keyword>
<dbReference type="CDD" id="cd06267">
    <property type="entry name" value="PBP1_LacI_sugar_binding-like"/>
    <property type="match status" value="1"/>
</dbReference>
<evidence type="ECO:0000259" key="4">
    <source>
        <dbReference type="PROSITE" id="PS50932"/>
    </source>
</evidence>
<evidence type="ECO:0000313" key="6">
    <source>
        <dbReference type="Proteomes" id="UP001501725"/>
    </source>
</evidence>
<feature type="domain" description="HTH lacI-type" evidence="4">
    <location>
        <begin position="4"/>
        <end position="58"/>
    </location>
</feature>
<protein>
    <submittedName>
        <fullName evidence="5">LacI family DNA-binding transcriptional regulator</fullName>
    </submittedName>
</protein>
<dbReference type="Gene3D" id="3.40.50.2300">
    <property type="match status" value="2"/>
</dbReference>
<dbReference type="Gene3D" id="1.10.260.40">
    <property type="entry name" value="lambda repressor-like DNA-binding domains"/>
    <property type="match status" value="1"/>
</dbReference>
<gene>
    <name evidence="5" type="ORF">GCM10023184_29790</name>
</gene>
<dbReference type="Pfam" id="PF00356">
    <property type="entry name" value="LacI"/>
    <property type="match status" value="1"/>
</dbReference>
<dbReference type="InterPro" id="IPR000843">
    <property type="entry name" value="HTH_LacI"/>
</dbReference>
<organism evidence="5 6">
    <name type="scientific">Flaviaesturariibacter amylovorans</name>
    <dbReference type="NCBI Taxonomy" id="1084520"/>
    <lineage>
        <taxon>Bacteria</taxon>
        <taxon>Pseudomonadati</taxon>
        <taxon>Bacteroidota</taxon>
        <taxon>Chitinophagia</taxon>
        <taxon>Chitinophagales</taxon>
        <taxon>Chitinophagaceae</taxon>
        <taxon>Flaviaestuariibacter</taxon>
    </lineage>
</organism>
<evidence type="ECO:0000256" key="3">
    <source>
        <dbReference type="ARBA" id="ARBA00023163"/>
    </source>
</evidence>
<keyword evidence="1" id="KW-0805">Transcription regulation</keyword>
<dbReference type="EMBL" id="BAABGY010000008">
    <property type="protein sequence ID" value="GAA4335180.1"/>
    <property type="molecule type" value="Genomic_DNA"/>
</dbReference>
<accession>A0ABP8H6U7</accession>
<dbReference type="SUPFAM" id="SSF47413">
    <property type="entry name" value="lambda repressor-like DNA-binding domains"/>
    <property type="match status" value="1"/>
</dbReference>
<evidence type="ECO:0000256" key="2">
    <source>
        <dbReference type="ARBA" id="ARBA00023125"/>
    </source>
</evidence>
<dbReference type="CDD" id="cd01392">
    <property type="entry name" value="HTH_LacI"/>
    <property type="match status" value="1"/>
</dbReference>
<keyword evidence="2 5" id="KW-0238">DNA-binding</keyword>
<dbReference type="InterPro" id="IPR028082">
    <property type="entry name" value="Peripla_BP_I"/>
</dbReference>
<dbReference type="Pfam" id="PF13377">
    <property type="entry name" value="Peripla_BP_3"/>
    <property type="match status" value="1"/>
</dbReference>
<dbReference type="InterPro" id="IPR010982">
    <property type="entry name" value="Lambda_DNA-bd_dom_sf"/>
</dbReference>
<evidence type="ECO:0000313" key="5">
    <source>
        <dbReference type="EMBL" id="GAA4335180.1"/>
    </source>
</evidence>
<comment type="caution">
    <text evidence="5">The sequence shown here is derived from an EMBL/GenBank/DDBJ whole genome shotgun (WGS) entry which is preliminary data.</text>
</comment>
<proteinExistence type="predicted"/>
<reference evidence="6" key="1">
    <citation type="journal article" date="2019" name="Int. J. Syst. Evol. Microbiol.">
        <title>The Global Catalogue of Microorganisms (GCM) 10K type strain sequencing project: providing services to taxonomists for standard genome sequencing and annotation.</title>
        <authorList>
            <consortium name="The Broad Institute Genomics Platform"/>
            <consortium name="The Broad Institute Genome Sequencing Center for Infectious Disease"/>
            <person name="Wu L."/>
            <person name="Ma J."/>
        </authorList>
    </citation>
    <scope>NUCLEOTIDE SEQUENCE [LARGE SCALE GENOMIC DNA]</scope>
    <source>
        <strain evidence="6">JCM 17919</strain>
    </source>
</reference>
<dbReference type="Proteomes" id="UP001501725">
    <property type="component" value="Unassembled WGS sequence"/>
</dbReference>
<dbReference type="GO" id="GO:0003677">
    <property type="term" value="F:DNA binding"/>
    <property type="evidence" value="ECO:0007669"/>
    <property type="project" value="UniProtKB-KW"/>
</dbReference>
<dbReference type="SMART" id="SM00354">
    <property type="entry name" value="HTH_LACI"/>
    <property type="match status" value="1"/>
</dbReference>
<dbReference type="PANTHER" id="PTHR30146">
    <property type="entry name" value="LACI-RELATED TRANSCRIPTIONAL REPRESSOR"/>
    <property type="match status" value="1"/>
</dbReference>
<dbReference type="PROSITE" id="PS50932">
    <property type="entry name" value="HTH_LACI_2"/>
    <property type="match status" value="1"/>
</dbReference>
<evidence type="ECO:0000256" key="1">
    <source>
        <dbReference type="ARBA" id="ARBA00023015"/>
    </source>
</evidence>
<dbReference type="RefSeq" id="WP_345256543.1">
    <property type="nucleotide sequence ID" value="NZ_BAABGY010000008.1"/>
</dbReference>
<keyword evidence="3" id="KW-0804">Transcription</keyword>
<name>A0ABP8H6U7_9BACT</name>
<sequence length="335" mass="37103">MDPINIRQLAEKLNLSVSTVSKAFRNSYDINPQTRERILALARELNYQPNPAAASLRTQQSKTLAVILPAIDNTFFVQALKGIETVARQRGYHVLIYVSYDDHDQEVALTNSLQRGRIDGVLMSIADAGKDLGHLSELGAKGIPVVFFDRVYEHDDHFQVTTNDRESAYSATAHLLGLGCRRIAHLTLDRSLSIADRRRQGYLDALRDYGIAEDPDLVFACPVDAEQKYEALHAFLARERPEAVFSSFENLALLTYQACASLALRIPQDLKIISFSNLEAAPLLSPALSTVHQRAYEIGSSASGILIDLIEQKPTPGFRKLSLPATLELRTSTIG</sequence>
<dbReference type="SUPFAM" id="SSF53822">
    <property type="entry name" value="Periplasmic binding protein-like I"/>
    <property type="match status" value="1"/>
</dbReference>
<dbReference type="PANTHER" id="PTHR30146:SF109">
    <property type="entry name" value="HTH-TYPE TRANSCRIPTIONAL REGULATOR GALS"/>
    <property type="match status" value="1"/>
</dbReference>
<dbReference type="InterPro" id="IPR046335">
    <property type="entry name" value="LacI/GalR-like_sensor"/>
</dbReference>